<gene>
    <name evidence="5" type="ORF">DY240_12350</name>
</gene>
<dbReference type="RefSeq" id="WP_119660186.1">
    <property type="nucleotide sequence ID" value="NZ_QUAL01000120.1"/>
</dbReference>
<proteinExistence type="predicted"/>
<dbReference type="GO" id="GO:0000166">
    <property type="term" value="F:nucleotide binding"/>
    <property type="evidence" value="ECO:0007669"/>
    <property type="project" value="InterPro"/>
</dbReference>
<comment type="caution">
    <text evidence="5">The sequence shown here is derived from an EMBL/GenBank/DDBJ whole genome shotgun (WGS) entry which is preliminary data.</text>
</comment>
<dbReference type="Gene3D" id="3.30.360.10">
    <property type="entry name" value="Dihydrodipicolinate Reductase, domain 2"/>
    <property type="match status" value="1"/>
</dbReference>
<name>A0A418KR38_9ACTN</name>
<keyword evidence="1" id="KW-0560">Oxidoreductase</keyword>
<feature type="region of interest" description="Disordered" evidence="2">
    <location>
        <begin position="350"/>
        <end position="375"/>
    </location>
</feature>
<reference evidence="5 6" key="1">
    <citation type="submission" date="2018-09" db="EMBL/GenBank/DDBJ databases">
        <title>Isolation, diversity and antifungal activity of actinobacteria from wheat.</title>
        <authorList>
            <person name="Han C."/>
        </authorList>
    </citation>
    <scope>NUCLEOTIDE SEQUENCE [LARGE SCALE GENOMIC DNA]</scope>
    <source>
        <strain evidence="5 6">NEAU-YY265</strain>
    </source>
</reference>
<dbReference type="InterPro" id="IPR000683">
    <property type="entry name" value="Gfo/Idh/MocA-like_OxRdtase_N"/>
</dbReference>
<dbReference type="PANTHER" id="PTHR43818:SF11">
    <property type="entry name" value="BCDNA.GH03377"/>
    <property type="match status" value="1"/>
</dbReference>
<dbReference type="Proteomes" id="UP000284057">
    <property type="component" value="Unassembled WGS sequence"/>
</dbReference>
<organism evidence="5 6">
    <name type="scientific">Jiangella rhizosphaerae</name>
    <dbReference type="NCBI Taxonomy" id="2293569"/>
    <lineage>
        <taxon>Bacteria</taxon>
        <taxon>Bacillati</taxon>
        <taxon>Actinomycetota</taxon>
        <taxon>Actinomycetes</taxon>
        <taxon>Jiangellales</taxon>
        <taxon>Jiangellaceae</taxon>
        <taxon>Jiangella</taxon>
    </lineage>
</organism>
<accession>A0A418KR38</accession>
<protein>
    <submittedName>
        <fullName evidence="5">Gfo/Idh/MocA family oxidoreductase</fullName>
    </submittedName>
</protein>
<dbReference type="SUPFAM" id="SSF55347">
    <property type="entry name" value="Glyceraldehyde-3-phosphate dehydrogenase-like, C-terminal domain"/>
    <property type="match status" value="1"/>
</dbReference>
<dbReference type="Pfam" id="PF22725">
    <property type="entry name" value="GFO_IDH_MocA_C3"/>
    <property type="match status" value="1"/>
</dbReference>
<evidence type="ECO:0000256" key="1">
    <source>
        <dbReference type="ARBA" id="ARBA00023002"/>
    </source>
</evidence>
<evidence type="ECO:0000313" key="5">
    <source>
        <dbReference type="EMBL" id="RIQ23831.1"/>
    </source>
</evidence>
<evidence type="ECO:0000259" key="3">
    <source>
        <dbReference type="Pfam" id="PF01408"/>
    </source>
</evidence>
<dbReference type="AlphaFoldDB" id="A0A418KR38"/>
<dbReference type="OrthoDB" id="9776544at2"/>
<dbReference type="GO" id="GO:0016491">
    <property type="term" value="F:oxidoreductase activity"/>
    <property type="evidence" value="ECO:0007669"/>
    <property type="project" value="UniProtKB-KW"/>
</dbReference>
<feature type="domain" description="GFO/IDH/MocA-like oxidoreductase" evidence="4">
    <location>
        <begin position="137"/>
        <end position="272"/>
    </location>
</feature>
<keyword evidence="6" id="KW-1185">Reference proteome</keyword>
<evidence type="ECO:0000313" key="6">
    <source>
        <dbReference type="Proteomes" id="UP000284057"/>
    </source>
</evidence>
<dbReference type="PANTHER" id="PTHR43818">
    <property type="entry name" value="BCDNA.GH03377"/>
    <property type="match status" value="1"/>
</dbReference>
<dbReference type="InterPro" id="IPR055170">
    <property type="entry name" value="GFO_IDH_MocA-like_dom"/>
</dbReference>
<dbReference type="InterPro" id="IPR036291">
    <property type="entry name" value="NAD(P)-bd_dom_sf"/>
</dbReference>
<evidence type="ECO:0000259" key="4">
    <source>
        <dbReference type="Pfam" id="PF22725"/>
    </source>
</evidence>
<dbReference type="SUPFAM" id="SSF51735">
    <property type="entry name" value="NAD(P)-binding Rossmann-fold domains"/>
    <property type="match status" value="1"/>
</dbReference>
<feature type="domain" description="Gfo/Idh/MocA-like oxidoreductase N-terminal" evidence="3">
    <location>
        <begin position="12"/>
        <end position="125"/>
    </location>
</feature>
<sequence length="375" mass="38786">MSRPTDVADRVGIGVVGCGTISRTYLENLPRIPGFDVVACGDLDVARARAAADAAGVRHAGGPEDVIGRPDVDIVVNLTVPAAHAEVGAAALRAGHHVYGEKPLARSRAEADLLIAAAEAAGRRIGSAPDTFLGAGIQTALRLIRGGTIGRPVSAIACFQDPGPDRWHPAPEFLFAAGAGALLDMGPYYLTALTVLLGPVRRVAAMERDGPAERVVVSGPRAGHRFAVEVPTHTSAVLELASGAVATTVFSFDSPRKRHGFLEIGGTEATLRLPDPNRFDGPLRLCPAGTDEWRDVPTAGARLGRGLGVAELAEAIAANRPHRANAQLAAHVLDVAAAVAESGARHRFVDVESDPPAQEPLDPAWAPGEDGTAAG</sequence>
<dbReference type="Pfam" id="PF01408">
    <property type="entry name" value="GFO_IDH_MocA"/>
    <property type="match status" value="1"/>
</dbReference>
<dbReference type="EMBL" id="QUAL01000120">
    <property type="protein sequence ID" value="RIQ23831.1"/>
    <property type="molecule type" value="Genomic_DNA"/>
</dbReference>
<dbReference type="InterPro" id="IPR050463">
    <property type="entry name" value="Gfo/Idh/MocA_oxidrdct_glycsds"/>
</dbReference>
<evidence type="ECO:0000256" key="2">
    <source>
        <dbReference type="SAM" id="MobiDB-lite"/>
    </source>
</evidence>
<dbReference type="Gene3D" id="3.40.50.720">
    <property type="entry name" value="NAD(P)-binding Rossmann-like Domain"/>
    <property type="match status" value="1"/>
</dbReference>